<gene>
    <name evidence="12" type="ORF">MNBD_NITROSPINAE02-1346</name>
</gene>
<evidence type="ECO:0000259" key="11">
    <source>
        <dbReference type="Pfam" id="PF04101"/>
    </source>
</evidence>
<dbReference type="Gene3D" id="3.40.50.2000">
    <property type="entry name" value="Glycogen Phosphorylase B"/>
    <property type="match status" value="2"/>
</dbReference>
<dbReference type="CDD" id="cd03785">
    <property type="entry name" value="GT28_MurG"/>
    <property type="match status" value="1"/>
</dbReference>
<dbReference type="InterPro" id="IPR004276">
    <property type="entry name" value="GlycoTrans_28_N"/>
</dbReference>
<evidence type="ECO:0000259" key="10">
    <source>
        <dbReference type="Pfam" id="PF03033"/>
    </source>
</evidence>
<feature type="domain" description="Glycosyl transferase family 28 C-terminal" evidence="11">
    <location>
        <begin position="182"/>
        <end position="346"/>
    </location>
</feature>
<evidence type="ECO:0000256" key="3">
    <source>
        <dbReference type="ARBA" id="ARBA00022676"/>
    </source>
</evidence>
<dbReference type="SUPFAM" id="SSF53756">
    <property type="entry name" value="UDP-Glycosyltransferase/glycogen phosphorylase"/>
    <property type="match status" value="1"/>
</dbReference>
<dbReference type="EC" id="2.4.1.227" evidence="12"/>
<dbReference type="GO" id="GO:0051301">
    <property type="term" value="P:cell division"/>
    <property type="evidence" value="ECO:0007669"/>
    <property type="project" value="UniProtKB-KW"/>
</dbReference>
<evidence type="ECO:0000256" key="6">
    <source>
        <dbReference type="ARBA" id="ARBA00022984"/>
    </source>
</evidence>
<proteinExistence type="inferred from homology"/>
<keyword evidence="6" id="KW-0573">Peptidoglycan synthesis</keyword>
<keyword evidence="9" id="KW-0961">Cell wall biogenesis/degradation</keyword>
<evidence type="ECO:0000256" key="2">
    <source>
        <dbReference type="ARBA" id="ARBA00022618"/>
    </source>
</evidence>
<dbReference type="InterPro" id="IPR007235">
    <property type="entry name" value="Glyco_trans_28_C"/>
</dbReference>
<evidence type="ECO:0000256" key="5">
    <source>
        <dbReference type="ARBA" id="ARBA00022960"/>
    </source>
</evidence>
<keyword evidence="7" id="KW-0472">Membrane</keyword>
<dbReference type="GO" id="GO:0071555">
    <property type="term" value="P:cell wall organization"/>
    <property type="evidence" value="ECO:0007669"/>
    <property type="project" value="UniProtKB-KW"/>
</dbReference>
<evidence type="ECO:0000256" key="1">
    <source>
        <dbReference type="ARBA" id="ARBA00022475"/>
    </source>
</evidence>
<evidence type="ECO:0000256" key="9">
    <source>
        <dbReference type="ARBA" id="ARBA00023316"/>
    </source>
</evidence>
<keyword evidence="4 12" id="KW-0808">Transferase</keyword>
<dbReference type="Pfam" id="PF04101">
    <property type="entry name" value="Glyco_tran_28_C"/>
    <property type="match status" value="1"/>
</dbReference>
<evidence type="ECO:0000256" key="8">
    <source>
        <dbReference type="ARBA" id="ARBA00023306"/>
    </source>
</evidence>
<dbReference type="GO" id="GO:0050511">
    <property type="term" value="F:undecaprenyldiphospho-muramoylpentapeptide beta-N-acetylglucosaminyltransferase activity"/>
    <property type="evidence" value="ECO:0007669"/>
    <property type="project" value="InterPro"/>
</dbReference>
<reference evidence="12" key="1">
    <citation type="submission" date="2018-06" db="EMBL/GenBank/DDBJ databases">
        <authorList>
            <person name="Zhirakovskaya E."/>
        </authorList>
    </citation>
    <scope>NUCLEOTIDE SEQUENCE</scope>
</reference>
<evidence type="ECO:0000256" key="7">
    <source>
        <dbReference type="ARBA" id="ARBA00023136"/>
    </source>
</evidence>
<dbReference type="PANTHER" id="PTHR21015">
    <property type="entry name" value="UDP-N-ACETYLGLUCOSAMINE--N-ACETYLMURAMYL-(PENTAPEPTIDE) PYROPHOSPHORYL-UNDECAPRENOL N-ACETYLGLUCOSAMINE TRANSFERASE 1"/>
    <property type="match status" value="1"/>
</dbReference>
<evidence type="ECO:0000313" key="12">
    <source>
        <dbReference type="EMBL" id="VAX17166.1"/>
    </source>
</evidence>
<name>A0A3B1BFX5_9ZZZZ</name>
<keyword evidence="2" id="KW-0132">Cell division</keyword>
<dbReference type="InterPro" id="IPR006009">
    <property type="entry name" value="GlcNAc_MurG"/>
</dbReference>
<sequence>MKLLIGGGGTGGHIYPAIAIARELLRRGDEHEVLFVGAERGLETSIVPKEGFIIKTLNVTGLKGRGIFSKALSLSRLVWAVNSAARFLREYRPDVTLGVGGFASGPVGLATLLYRSPLTLAEQNFAPGMTNKWLGRFAKKVFVTWPGSERLFPKNVGELTGNPVRRGFFETRRKTDSERLNILVLGGSQGARTLNLAVAESVDKLNTVSASITLTAQTGERDFDMVNGALQRAGFPAVAQKFFDDMPQRIADADIVISRAGAGSIAEICAVGRGSVYVPYPYAADDHQRLNAKCAVDAGASIMVADSDFDADRLARIVDEFSKDRSKLVEMGKRAKSLAKPEAAKTIVDEILKLAGGRIAA</sequence>
<dbReference type="GO" id="GO:0008360">
    <property type="term" value="P:regulation of cell shape"/>
    <property type="evidence" value="ECO:0007669"/>
    <property type="project" value="UniProtKB-KW"/>
</dbReference>
<dbReference type="GO" id="GO:0005975">
    <property type="term" value="P:carbohydrate metabolic process"/>
    <property type="evidence" value="ECO:0007669"/>
    <property type="project" value="InterPro"/>
</dbReference>
<dbReference type="AlphaFoldDB" id="A0A3B1BFX5"/>
<dbReference type="HAMAP" id="MF_00033">
    <property type="entry name" value="MurG"/>
    <property type="match status" value="1"/>
</dbReference>
<organism evidence="12">
    <name type="scientific">hydrothermal vent metagenome</name>
    <dbReference type="NCBI Taxonomy" id="652676"/>
    <lineage>
        <taxon>unclassified sequences</taxon>
        <taxon>metagenomes</taxon>
        <taxon>ecological metagenomes</taxon>
    </lineage>
</organism>
<keyword evidence="1" id="KW-1003">Cell membrane</keyword>
<dbReference type="EMBL" id="UOGE01000018">
    <property type="protein sequence ID" value="VAX17166.1"/>
    <property type="molecule type" value="Genomic_DNA"/>
</dbReference>
<feature type="domain" description="Glycosyltransferase family 28 N-terminal" evidence="10">
    <location>
        <begin position="5"/>
        <end position="142"/>
    </location>
</feature>
<dbReference type="NCBIfam" id="TIGR01133">
    <property type="entry name" value="murG"/>
    <property type="match status" value="1"/>
</dbReference>
<accession>A0A3B1BFX5</accession>
<protein>
    <submittedName>
        <fullName evidence="12">UDP-N-acetylglucosamine--N-acetylmuramyl-(Pentapeptide) pyrophosphoryl-undecaprenol N-acetylglucosamine transferase</fullName>
        <ecNumber evidence="12">2.4.1.227</ecNumber>
    </submittedName>
</protein>
<dbReference type="Pfam" id="PF03033">
    <property type="entry name" value="Glyco_transf_28"/>
    <property type="match status" value="1"/>
</dbReference>
<dbReference type="GO" id="GO:0009252">
    <property type="term" value="P:peptidoglycan biosynthetic process"/>
    <property type="evidence" value="ECO:0007669"/>
    <property type="project" value="UniProtKB-KW"/>
</dbReference>
<keyword evidence="3 12" id="KW-0328">Glycosyltransferase</keyword>
<dbReference type="PANTHER" id="PTHR21015:SF22">
    <property type="entry name" value="GLYCOSYLTRANSFERASE"/>
    <property type="match status" value="1"/>
</dbReference>
<keyword evidence="5" id="KW-0133">Cell shape</keyword>
<keyword evidence="8" id="KW-0131">Cell cycle</keyword>
<evidence type="ECO:0000256" key="4">
    <source>
        <dbReference type="ARBA" id="ARBA00022679"/>
    </source>
</evidence>